<sequence length="254" mass="28924">MEFWETIEREVFENTELDVYEKMCLLVLMSRDENAKLTSEALAKFMGCGKVTAKRAFDSLRLKGYLEKDYQSNPPKKYGSKVIRDQDRVDEITKVPDTFEDDFKPGFFTADSQASRSEILASDEDSETERLRDMAAYLLGDSSAPDAPVPVFKSQKEKNAAMVDQVIELVQEKISFKEANIILAISGNDFDKIKRAYQKAKASQVTDTIAYMIQVLQQPESYVIKSESTTNSDTQIDSNRLRKMQAYNNLTPKK</sequence>
<proteinExistence type="predicted"/>
<evidence type="ECO:0000313" key="1">
    <source>
        <dbReference type="EMBL" id="MBM7561233.1"/>
    </source>
</evidence>
<gene>
    <name evidence="1" type="ORF">JOC49_000753</name>
</gene>
<dbReference type="RefSeq" id="WP_204662511.1">
    <property type="nucleotide sequence ID" value="NZ_JAFBDT010000004.1"/>
</dbReference>
<reference evidence="1 2" key="1">
    <citation type="submission" date="2021-01" db="EMBL/GenBank/DDBJ databases">
        <title>Genomic Encyclopedia of Type Strains, Phase IV (KMG-IV): sequencing the most valuable type-strain genomes for metagenomic binning, comparative biology and taxonomic classification.</title>
        <authorList>
            <person name="Goeker M."/>
        </authorList>
    </citation>
    <scope>NUCLEOTIDE SEQUENCE [LARGE SCALE GENOMIC DNA]</scope>
    <source>
        <strain evidence="1 2">DSM 24436</strain>
    </source>
</reference>
<evidence type="ECO:0008006" key="3">
    <source>
        <dbReference type="Google" id="ProtNLM"/>
    </source>
</evidence>
<keyword evidence="2" id="KW-1185">Reference proteome</keyword>
<evidence type="ECO:0000313" key="2">
    <source>
        <dbReference type="Proteomes" id="UP000767854"/>
    </source>
</evidence>
<dbReference type="EMBL" id="JAFBDT010000004">
    <property type="protein sequence ID" value="MBM7561233.1"/>
    <property type="molecule type" value="Genomic_DNA"/>
</dbReference>
<name>A0ABS2MPA7_9FIRM</name>
<protein>
    <recommendedName>
        <fullName evidence="3">Helix-turn-helix domain-containing protein</fullName>
    </recommendedName>
</protein>
<dbReference type="InterPro" id="IPR036388">
    <property type="entry name" value="WH-like_DNA-bd_sf"/>
</dbReference>
<accession>A0ABS2MPA7</accession>
<comment type="caution">
    <text evidence="1">The sequence shown here is derived from an EMBL/GenBank/DDBJ whole genome shotgun (WGS) entry which is preliminary data.</text>
</comment>
<organism evidence="1 2">
    <name type="scientific">Fusibacter tunisiensis</name>
    <dbReference type="NCBI Taxonomy" id="1008308"/>
    <lineage>
        <taxon>Bacteria</taxon>
        <taxon>Bacillati</taxon>
        <taxon>Bacillota</taxon>
        <taxon>Clostridia</taxon>
        <taxon>Eubacteriales</taxon>
        <taxon>Eubacteriales Family XII. Incertae Sedis</taxon>
        <taxon>Fusibacter</taxon>
    </lineage>
</organism>
<dbReference type="Proteomes" id="UP000767854">
    <property type="component" value="Unassembled WGS sequence"/>
</dbReference>
<dbReference type="Gene3D" id="1.10.10.10">
    <property type="entry name" value="Winged helix-like DNA-binding domain superfamily/Winged helix DNA-binding domain"/>
    <property type="match status" value="1"/>
</dbReference>